<dbReference type="Proteomes" id="UP000663864">
    <property type="component" value="Unassembled WGS sequence"/>
</dbReference>
<organism evidence="1 2">
    <name type="scientific">Rotaria sordida</name>
    <dbReference type="NCBI Taxonomy" id="392033"/>
    <lineage>
        <taxon>Eukaryota</taxon>
        <taxon>Metazoa</taxon>
        <taxon>Spiralia</taxon>
        <taxon>Gnathifera</taxon>
        <taxon>Rotifera</taxon>
        <taxon>Eurotatoria</taxon>
        <taxon>Bdelloidea</taxon>
        <taxon>Philodinida</taxon>
        <taxon>Philodinidae</taxon>
        <taxon>Rotaria</taxon>
    </lineage>
</organism>
<evidence type="ECO:0000313" key="1">
    <source>
        <dbReference type="EMBL" id="CAF1167653.1"/>
    </source>
</evidence>
<protein>
    <submittedName>
        <fullName evidence="1">Uncharacterized protein</fullName>
    </submittedName>
</protein>
<proteinExistence type="predicted"/>
<evidence type="ECO:0000313" key="2">
    <source>
        <dbReference type="Proteomes" id="UP000663864"/>
    </source>
</evidence>
<dbReference type="EMBL" id="CAJNOT010001228">
    <property type="protein sequence ID" value="CAF1167653.1"/>
    <property type="molecule type" value="Genomic_DNA"/>
</dbReference>
<sequence>MSDTFRFNQNIQKRADNLINSFQSSFWINEHKCFVQCLRYNRTIYLSTSSTTSNYMKNKLPDSWKSTYSNDDEQEFYNNITKIHNESFFDQSIPSHIRLPNIEYLCIKFPINDQLWSIVSSLNQSQTLRILSYTDIFQSQLEIFT</sequence>
<gene>
    <name evidence="1" type="ORF">ZHD862_LOCUS21036</name>
</gene>
<accession>A0A814U1Q8</accession>
<reference evidence="1" key="1">
    <citation type="submission" date="2021-02" db="EMBL/GenBank/DDBJ databases">
        <authorList>
            <person name="Nowell W R."/>
        </authorList>
    </citation>
    <scope>NUCLEOTIDE SEQUENCE</scope>
</reference>
<comment type="caution">
    <text evidence="1">The sequence shown here is derived from an EMBL/GenBank/DDBJ whole genome shotgun (WGS) entry which is preliminary data.</text>
</comment>
<name>A0A814U1Q8_9BILA</name>
<dbReference type="AlphaFoldDB" id="A0A814U1Q8"/>